<accession>A0AAD6ZY42</accession>
<dbReference type="GO" id="GO:0008168">
    <property type="term" value="F:methyltransferase activity"/>
    <property type="evidence" value="ECO:0007669"/>
    <property type="project" value="UniProtKB-KW"/>
</dbReference>
<keyword evidence="8" id="KW-0256">Endoplasmic reticulum</keyword>
<protein>
    <submittedName>
        <fullName evidence="16">WD40-repeat-containing domain protein</fullName>
    </submittedName>
</protein>
<keyword evidence="7" id="KW-0677">Repeat</keyword>
<dbReference type="SUPFAM" id="SSF50978">
    <property type="entry name" value="WD40 repeat-like"/>
    <property type="match status" value="1"/>
</dbReference>
<keyword evidence="6 15" id="KW-0812">Transmembrane</keyword>
<dbReference type="SMART" id="SM00320">
    <property type="entry name" value="WD40"/>
    <property type="match status" value="3"/>
</dbReference>
<keyword evidence="17" id="KW-1185">Reference proteome</keyword>
<dbReference type="GO" id="GO:0032259">
    <property type="term" value="P:methylation"/>
    <property type="evidence" value="ECO:0007669"/>
    <property type="project" value="UniProtKB-KW"/>
</dbReference>
<dbReference type="Pfam" id="PF00400">
    <property type="entry name" value="WD40"/>
    <property type="match status" value="2"/>
</dbReference>
<dbReference type="GO" id="GO:1990234">
    <property type="term" value="C:transferase complex"/>
    <property type="evidence" value="ECO:0007669"/>
    <property type="project" value="UniProtKB-ARBA"/>
</dbReference>
<dbReference type="EMBL" id="JARIHO010000022">
    <property type="protein sequence ID" value="KAJ7343871.1"/>
    <property type="molecule type" value="Genomic_DNA"/>
</dbReference>
<dbReference type="GO" id="GO:0012505">
    <property type="term" value="C:endomembrane system"/>
    <property type="evidence" value="ECO:0007669"/>
    <property type="project" value="UniProtKB-SubCell"/>
</dbReference>
<evidence type="ECO:0000256" key="8">
    <source>
        <dbReference type="ARBA" id="ARBA00022824"/>
    </source>
</evidence>
<dbReference type="PANTHER" id="PTHR22847:SF637">
    <property type="entry name" value="WD REPEAT DOMAIN 5B"/>
    <property type="match status" value="1"/>
</dbReference>
<evidence type="ECO:0000256" key="2">
    <source>
        <dbReference type="ARBA" id="ARBA00022516"/>
    </source>
</evidence>
<evidence type="ECO:0000313" key="16">
    <source>
        <dbReference type="EMBL" id="KAJ7343871.1"/>
    </source>
</evidence>
<evidence type="ECO:0000256" key="10">
    <source>
        <dbReference type="ARBA" id="ARBA00023098"/>
    </source>
</evidence>
<comment type="caution">
    <text evidence="16">The sequence shown here is derived from an EMBL/GenBank/DDBJ whole genome shotgun (WGS) entry which is preliminary data.</text>
</comment>
<keyword evidence="2" id="KW-0444">Lipid biosynthesis</keyword>
<dbReference type="InterPro" id="IPR015943">
    <property type="entry name" value="WD40/YVTN_repeat-like_dom_sf"/>
</dbReference>
<dbReference type="Gene3D" id="2.130.10.10">
    <property type="entry name" value="YVTN repeat-like/Quinoprotein amine dehydrogenase"/>
    <property type="match status" value="1"/>
</dbReference>
<comment type="subcellular location">
    <subcellularLocation>
        <location evidence="1">Endomembrane system</location>
        <topology evidence="1">Multi-pass membrane protein</topology>
    </subcellularLocation>
</comment>
<evidence type="ECO:0000256" key="6">
    <source>
        <dbReference type="ARBA" id="ARBA00022692"/>
    </source>
</evidence>
<dbReference type="AlphaFoldDB" id="A0AAD6ZY42"/>
<keyword evidence="5" id="KW-0949">S-adenosyl-L-methionine</keyword>
<sequence length="325" mass="36006">MAAPPRAQRARGQRSRDRTVRVWSVRTGRLLGTFAGGHWGSVLCLKFELALSSNLGGMRGTLVTGSSDCTVCLWDLWTESAEVHAEVRAEVRAVLREHGRGVLNLRIDQRWIVSCSKDVVVRVWGRESLELERVLRGHEGPVNAVGLESGEYDEADAGDEGEGDAGYGEGSKSQRHEERVVSASGGGKSGERVRTFEGHDRGLACIEFKGDLIISGSNDMGARSHRHLPRRLLAFSWTTGFPFNVLRDPMYVGSTMSFAATALWYERPAGLFIMFYVYIVYLVALRFEGPLLNTPCLDMPSISEAYTLARRHSRPPQQCQRIGAH</sequence>
<proteinExistence type="predicted"/>
<evidence type="ECO:0000256" key="13">
    <source>
        <dbReference type="ARBA" id="ARBA00023264"/>
    </source>
</evidence>
<evidence type="ECO:0000256" key="9">
    <source>
        <dbReference type="ARBA" id="ARBA00022989"/>
    </source>
</evidence>
<evidence type="ECO:0000256" key="15">
    <source>
        <dbReference type="SAM" id="Phobius"/>
    </source>
</evidence>
<evidence type="ECO:0000256" key="11">
    <source>
        <dbReference type="ARBA" id="ARBA00023136"/>
    </source>
</evidence>
<keyword evidence="13" id="KW-1208">Phospholipid metabolism</keyword>
<dbReference type="GO" id="GO:0008654">
    <property type="term" value="P:phospholipid biosynthetic process"/>
    <property type="evidence" value="ECO:0007669"/>
    <property type="project" value="UniProtKB-KW"/>
</dbReference>
<evidence type="ECO:0000256" key="5">
    <source>
        <dbReference type="ARBA" id="ARBA00022691"/>
    </source>
</evidence>
<keyword evidence="10" id="KW-0443">Lipid metabolism</keyword>
<evidence type="ECO:0000256" key="1">
    <source>
        <dbReference type="ARBA" id="ARBA00004127"/>
    </source>
</evidence>
<organism evidence="16 17">
    <name type="scientific">Mycena albidolilacea</name>
    <dbReference type="NCBI Taxonomy" id="1033008"/>
    <lineage>
        <taxon>Eukaryota</taxon>
        <taxon>Fungi</taxon>
        <taxon>Dikarya</taxon>
        <taxon>Basidiomycota</taxon>
        <taxon>Agaricomycotina</taxon>
        <taxon>Agaricomycetes</taxon>
        <taxon>Agaricomycetidae</taxon>
        <taxon>Agaricales</taxon>
        <taxon>Marasmiineae</taxon>
        <taxon>Mycenaceae</taxon>
        <taxon>Mycena</taxon>
    </lineage>
</organism>
<evidence type="ECO:0000256" key="4">
    <source>
        <dbReference type="ARBA" id="ARBA00022603"/>
    </source>
</evidence>
<dbReference type="InterPro" id="IPR007318">
    <property type="entry name" value="Phopholipid_MeTrfase"/>
</dbReference>
<feature type="compositionally biased region" description="Acidic residues" evidence="14">
    <location>
        <begin position="150"/>
        <end position="163"/>
    </location>
</feature>
<evidence type="ECO:0000313" key="17">
    <source>
        <dbReference type="Proteomes" id="UP001218218"/>
    </source>
</evidence>
<gene>
    <name evidence="16" type="ORF">DFH08DRAFT_937676</name>
</gene>
<dbReference type="PANTHER" id="PTHR22847">
    <property type="entry name" value="WD40 REPEAT PROTEIN"/>
    <property type="match status" value="1"/>
</dbReference>
<feature type="transmembrane region" description="Helical" evidence="15">
    <location>
        <begin position="267"/>
        <end position="285"/>
    </location>
</feature>
<evidence type="ECO:0000256" key="3">
    <source>
        <dbReference type="ARBA" id="ARBA00022574"/>
    </source>
</evidence>
<dbReference type="InterPro" id="IPR036322">
    <property type="entry name" value="WD40_repeat_dom_sf"/>
</dbReference>
<evidence type="ECO:0000256" key="14">
    <source>
        <dbReference type="SAM" id="MobiDB-lite"/>
    </source>
</evidence>
<keyword evidence="4" id="KW-0808">Transferase</keyword>
<dbReference type="InterPro" id="IPR001680">
    <property type="entry name" value="WD40_rpt"/>
</dbReference>
<keyword evidence="11 15" id="KW-0472">Membrane</keyword>
<dbReference type="Pfam" id="PF04191">
    <property type="entry name" value="PEMT"/>
    <property type="match status" value="1"/>
</dbReference>
<name>A0AAD6ZY42_9AGAR</name>
<keyword evidence="9 15" id="KW-1133">Transmembrane helix</keyword>
<evidence type="ECO:0000256" key="7">
    <source>
        <dbReference type="ARBA" id="ARBA00022737"/>
    </source>
</evidence>
<keyword evidence="12" id="KW-0594">Phospholipid biosynthesis</keyword>
<feature type="region of interest" description="Disordered" evidence="14">
    <location>
        <begin position="145"/>
        <end position="192"/>
    </location>
</feature>
<evidence type="ECO:0000256" key="12">
    <source>
        <dbReference type="ARBA" id="ARBA00023209"/>
    </source>
</evidence>
<keyword evidence="3" id="KW-0853">WD repeat</keyword>
<keyword evidence="4" id="KW-0489">Methyltransferase</keyword>
<dbReference type="Proteomes" id="UP001218218">
    <property type="component" value="Unassembled WGS sequence"/>
</dbReference>
<reference evidence="16" key="1">
    <citation type="submission" date="2023-03" db="EMBL/GenBank/DDBJ databases">
        <title>Massive genome expansion in bonnet fungi (Mycena s.s.) driven by repeated elements and novel gene families across ecological guilds.</title>
        <authorList>
            <consortium name="Lawrence Berkeley National Laboratory"/>
            <person name="Harder C.B."/>
            <person name="Miyauchi S."/>
            <person name="Viragh M."/>
            <person name="Kuo A."/>
            <person name="Thoen E."/>
            <person name="Andreopoulos B."/>
            <person name="Lu D."/>
            <person name="Skrede I."/>
            <person name="Drula E."/>
            <person name="Henrissat B."/>
            <person name="Morin E."/>
            <person name="Kohler A."/>
            <person name="Barry K."/>
            <person name="LaButti K."/>
            <person name="Morin E."/>
            <person name="Salamov A."/>
            <person name="Lipzen A."/>
            <person name="Mereny Z."/>
            <person name="Hegedus B."/>
            <person name="Baldrian P."/>
            <person name="Stursova M."/>
            <person name="Weitz H."/>
            <person name="Taylor A."/>
            <person name="Grigoriev I.V."/>
            <person name="Nagy L.G."/>
            <person name="Martin F."/>
            <person name="Kauserud H."/>
        </authorList>
    </citation>
    <scope>NUCLEOTIDE SEQUENCE</scope>
    <source>
        <strain evidence="16">CBHHK002</strain>
    </source>
</reference>